<evidence type="ECO:0000259" key="7">
    <source>
        <dbReference type="Pfam" id="PF13361"/>
    </source>
</evidence>
<dbReference type="Pfam" id="PF13361">
    <property type="entry name" value="UvrD_C"/>
    <property type="match status" value="2"/>
</dbReference>
<dbReference type="Pfam" id="PF13245">
    <property type="entry name" value="AAA_19"/>
    <property type="match status" value="1"/>
</dbReference>
<feature type="domain" description="UvrD-like helicase C-terminal" evidence="7">
    <location>
        <begin position="529"/>
        <end position="593"/>
    </location>
</feature>
<dbReference type="Pfam" id="PF08378">
    <property type="entry name" value="NERD"/>
    <property type="match status" value="1"/>
</dbReference>
<dbReference type="KEGG" id="dce:O6P33_05785"/>
<dbReference type="Gene3D" id="3.40.50.300">
    <property type="entry name" value="P-loop containing nucleotide triphosphate hydrolases"/>
    <property type="match status" value="2"/>
</dbReference>
<feature type="domain" description="UvrD-like helicase C-terminal" evidence="7">
    <location>
        <begin position="415"/>
        <end position="522"/>
    </location>
</feature>
<dbReference type="InterPro" id="IPR000212">
    <property type="entry name" value="DNA_helicase_UvrD/REP"/>
</dbReference>
<evidence type="ECO:0000313" key="9">
    <source>
        <dbReference type="Proteomes" id="UP001212189"/>
    </source>
</evidence>
<dbReference type="SUPFAM" id="SSF52540">
    <property type="entry name" value="P-loop containing nucleoside triphosphate hydrolases"/>
    <property type="match status" value="1"/>
</dbReference>
<evidence type="ECO:0000256" key="1">
    <source>
        <dbReference type="ARBA" id="ARBA00022741"/>
    </source>
</evidence>
<dbReference type="AlphaFoldDB" id="A0AAF0AJS9"/>
<dbReference type="GO" id="GO:0003677">
    <property type="term" value="F:DNA binding"/>
    <property type="evidence" value="ECO:0007669"/>
    <property type="project" value="InterPro"/>
</dbReference>
<keyword evidence="2" id="KW-0378">Hydrolase</keyword>
<dbReference type="PANTHER" id="PTHR11070">
    <property type="entry name" value="UVRD / RECB / PCRA DNA HELICASE FAMILY MEMBER"/>
    <property type="match status" value="1"/>
</dbReference>
<keyword evidence="3" id="KW-0347">Helicase</keyword>
<dbReference type="GO" id="GO:0016787">
    <property type="term" value="F:hydrolase activity"/>
    <property type="evidence" value="ECO:0007669"/>
    <property type="project" value="UniProtKB-KW"/>
</dbReference>
<dbReference type="InterPro" id="IPR011528">
    <property type="entry name" value="NERD"/>
</dbReference>
<evidence type="ECO:0000256" key="3">
    <source>
        <dbReference type="ARBA" id="ARBA00022806"/>
    </source>
</evidence>
<dbReference type="GO" id="GO:0043138">
    <property type="term" value="F:3'-5' DNA helicase activity"/>
    <property type="evidence" value="ECO:0007669"/>
    <property type="project" value="TreeGrafter"/>
</dbReference>
<evidence type="ECO:0000313" key="8">
    <source>
        <dbReference type="EMBL" id="WBE26334.1"/>
    </source>
</evidence>
<accession>A0AAF0AJS9</accession>
<proteinExistence type="predicted"/>
<keyword evidence="1" id="KW-0547">Nucleotide-binding</keyword>
<dbReference type="Proteomes" id="UP001212189">
    <property type="component" value="Chromosome"/>
</dbReference>
<sequence>MALFFPARSACVFDTNGERRFAERLDKKLGNDYLCWFNVPVGPKALQPDFMVLHPGRGLLILEVKDWHIDTIDSLDLGQVKLKVNGDLVTDKNPLTQARIYALEAAVLLEKDRLLQQTAGQYKGKLIMPYGWGVVLSNITRKMFDEQQLGRALDADRVICQDEMLESTSPEMFQQRLWNMFHQVFPCQLRPEQVDRVRYHLHPEVRINTESGQFGLLSEEQAPLPSLVKVMDLQQEQLARSLGRGHRVIHGVAGSGKTMILGYRSQYLAALATKPVLVLCYNKSLASRLQQVIQHGQATDKVEVVHFHGWCKKLLERHQVKIAEGSAPAYQRQVSSTIDAVAAGKIDHHQYAAILIDEAHDFEADWFKVVVPLLDPESDSLLVLYDDAQSIYKNKKTLGFTFSSVGIQARGRTTVLRTNYRNTLEILMVAKHFARSIFTETAEQQEDLIPTLSPDSAGRRGDMPELQCFATAEAEANYIAERIAQQIQQGVCADKIAILYRHNLQTKNLEKALAGLGIAFVSTSKESNKMQLYSDVPSVKVVSMASSKGLEFDSVFIPHLNQMPNKKSNLENEARLLYVAMTRAIETLVLTYHGSSEFTEQVQQAIALAEKY</sequence>
<gene>
    <name evidence="8" type="ORF">O6P33_05785</name>
</gene>
<protein>
    <recommendedName>
        <fullName evidence="5">DNA 3'-5' helicase II</fullName>
    </recommendedName>
</protein>
<name>A0AAF0AJS9_9GAMM</name>
<keyword evidence="4" id="KW-0067">ATP-binding</keyword>
<dbReference type="RefSeq" id="WP_269819256.1">
    <property type="nucleotide sequence ID" value="NZ_CP114976.1"/>
</dbReference>
<organism evidence="8 9">
    <name type="scientific">Denitrificimonas caeni</name>
    <dbReference type="NCBI Taxonomy" id="521720"/>
    <lineage>
        <taxon>Bacteria</taxon>
        <taxon>Pseudomonadati</taxon>
        <taxon>Pseudomonadota</taxon>
        <taxon>Gammaproteobacteria</taxon>
        <taxon>Pseudomonadales</taxon>
        <taxon>Pseudomonadaceae</taxon>
        <taxon>Denitrificimonas</taxon>
    </lineage>
</organism>
<evidence type="ECO:0000256" key="2">
    <source>
        <dbReference type="ARBA" id="ARBA00022801"/>
    </source>
</evidence>
<dbReference type="CDD" id="cd18807">
    <property type="entry name" value="SF1_C_UvrD"/>
    <property type="match status" value="1"/>
</dbReference>
<dbReference type="InterPro" id="IPR014017">
    <property type="entry name" value="DNA_helicase_UvrD-like_C"/>
</dbReference>
<feature type="domain" description="NERD" evidence="6">
    <location>
        <begin position="16"/>
        <end position="105"/>
    </location>
</feature>
<dbReference type="GO" id="GO:0000725">
    <property type="term" value="P:recombinational repair"/>
    <property type="evidence" value="ECO:0007669"/>
    <property type="project" value="TreeGrafter"/>
</dbReference>
<dbReference type="GO" id="GO:0005524">
    <property type="term" value="F:ATP binding"/>
    <property type="evidence" value="ECO:0007669"/>
    <property type="project" value="UniProtKB-KW"/>
</dbReference>
<evidence type="ECO:0000259" key="6">
    <source>
        <dbReference type="Pfam" id="PF08378"/>
    </source>
</evidence>
<reference evidence="8 9" key="1">
    <citation type="submission" date="2022-12" db="EMBL/GenBank/DDBJ databases">
        <title>Coexistence and Characterization of a Novel Tigecycline Resistance gene tet(X) variant and blaNDM-1 in a Pseudomonas caeni Isolate of Chicken Origin.</title>
        <authorList>
            <person name="Lu X."/>
            <person name="Zhang L."/>
            <person name="Li R."/>
            <person name="Wang Z."/>
        </authorList>
    </citation>
    <scope>NUCLEOTIDE SEQUENCE [LARGE SCALE GENOMIC DNA]</scope>
    <source>
        <strain evidence="8 9">CE14</strain>
    </source>
</reference>
<dbReference type="EMBL" id="CP114976">
    <property type="protein sequence ID" value="WBE26334.1"/>
    <property type="molecule type" value="Genomic_DNA"/>
</dbReference>
<evidence type="ECO:0000256" key="5">
    <source>
        <dbReference type="ARBA" id="ARBA00034923"/>
    </source>
</evidence>
<dbReference type="PANTHER" id="PTHR11070:SF2">
    <property type="entry name" value="ATP-DEPENDENT DNA HELICASE SRS2"/>
    <property type="match status" value="1"/>
</dbReference>
<dbReference type="InterPro" id="IPR027417">
    <property type="entry name" value="P-loop_NTPase"/>
</dbReference>
<evidence type="ECO:0000256" key="4">
    <source>
        <dbReference type="ARBA" id="ARBA00022840"/>
    </source>
</evidence>
<keyword evidence="9" id="KW-1185">Reference proteome</keyword>